<feature type="chain" id="PRO_5043576866" evidence="3">
    <location>
        <begin position="34"/>
        <end position="1461"/>
    </location>
</feature>
<protein>
    <submittedName>
        <fullName evidence="4">CxxxxCH/CxxCH domain-containing protein</fullName>
    </submittedName>
</protein>
<sequence>MERDFKVGCKTKPSILWFVSLITALFLGGVAHAAPQYSLTCSSCHGMPPADSTSRDPNTGSFKGNHQTHLSSGAPPVTCNVCHNMTNYTNSHQDGQISLKNGINGSPKAGALYNGISTFKNQTSVPVLGSCANVNCHFESATTTWGTTTLLSYTNATTNDCNDCHGMPPAGVAGNSYAGGADGSHTKHNDYYAGADKCIKCHADHTAEANKFAHATSAGNRVLNIALRDAANVASGSYNGTLTTINYLPSQTKTTFGSCSNLYCHSSGIKGSAPFTGKANAQWATGVLSCDKCHGYDSSSLPAYNMISSGRHKQHIANGTLTGVVINCETCHAATVSGGAITAGTRANHVDKNVNVKFQAALNAGAPLYNGADALTAAAGSVKAAGSAPASCANLYCHSNGNKKASGTPIYQTVAWGTGVALDCTGCHGSAGTSSSPVYANTGVGTNQANNHVIHVQGKGLTCNICHSSTATSSTALIAGGQHLNGTIQVSFDTSFYTPIGTAGYASSTCNNTYCHSNGNGAVVTQPQWGAQLDCRGCHGGDAAHANVLSTNKHRIHIDPAAAGSSLGLGTGLQCAACHVKTINTFANNTTITAQAYHVNKLKDYSGARAGKIIAAAQCANVYCHSSGAKTPKFRNMTGSKLWTGSATLDCKGCHGYETTAQGAAFNSIAGEPNYTTGTGKENSHATHVNTGANSTTCAKCHDHTVSSTVVGKFKDYTAHHVDGNRDVTFSAAVGGTWTGTTCNNTACHGGGNPQWGVTVIACDSCHGAAFRSFSSASKKGAHKQHYESDTFSAFNDAAANLSSTTQYRFTCAACHSTPAQHSNLANSRSSVGKAEVYFGLYSANSVTTGRKWYNYNSTVAGQDNSAAFAWTNGGSTSCNTTYCHSDGKGGTALIAPTWGMAEGALTTAVGCAGCHANETSSGSLSGAHLQHVANTRTGFTGVVAFGCVDCHAKTVNAKPARSIADKTKHVNNFHDYSGVRAGGSIRYTGGNCNNVYCHSNGKGVFGSAIAWTSGAGALNCTASCHTVSSQPHAKHLSFSSITCDKCHSNTVAAGSTTALKAATTTHINGTYNVNGTDVKFATMSSSWKSTFTANVCNNVMCHSNGKGSYQPIAWSAGTLNCASCHPNLGGAHLRHIGGTYATTLLAQQNLPYQPLSNYTSNRSAGSDPLSGTAWANYSFGCASCHPYGSASHLNGTIDVILASDTAAGTMRSKNPTSTYTPTVGGSVGTNSVTCANIYCHSNGSTAYITTTVWSSTYGADRCNRCHGNAPATGAHSAHAIGIHSDDIFNGTSGKLSNYSSSVRSSAHGNATQATTISCNICHFVTTEFARNKYNTKCTTCHSDDAKEAGRIYATDTNARGLKMHVNGKLEMAFNPIQVRSKAQLRTSAFADYTAAGGYWNRNGSNYKNGAAAYDIAKSALDTTNMWNGGTKTCSNVACHMAKPVTWNAGSLTCEACHSKL</sequence>
<evidence type="ECO:0000256" key="2">
    <source>
        <dbReference type="SAM" id="MobiDB-lite"/>
    </source>
</evidence>
<dbReference type="RefSeq" id="WP_214170525.1">
    <property type="nucleotide sequence ID" value="NZ_JAHCVJ010000002.1"/>
</dbReference>
<evidence type="ECO:0000256" key="1">
    <source>
        <dbReference type="ARBA" id="ARBA00022729"/>
    </source>
</evidence>
<dbReference type="InterPro" id="IPR051829">
    <property type="entry name" value="Multiheme_Cytochr_ET"/>
</dbReference>
<feature type="compositionally biased region" description="Polar residues" evidence="2">
    <location>
        <begin position="51"/>
        <end position="71"/>
    </location>
</feature>
<gene>
    <name evidence="4" type="ORF">KI809_05420</name>
</gene>
<evidence type="ECO:0000313" key="5">
    <source>
        <dbReference type="Proteomes" id="UP000811899"/>
    </source>
</evidence>
<evidence type="ECO:0000313" key="4">
    <source>
        <dbReference type="EMBL" id="MBT0663737.1"/>
    </source>
</evidence>
<evidence type="ECO:0000256" key="3">
    <source>
        <dbReference type="SAM" id="SignalP"/>
    </source>
</evidence>
<dbReference type="PANTHER" id="PTHR35038:SF6">
    <property type="entry name" value="SURFACE LOCALIZED DECAHEME CYTOCHROME C LIPOPROTEIN"/>
    <property type="match status" value="1"/>
</dbReference>
<name>A0AAW4L0R2_9BACT</name>
<keyword evidence="1 3" id="KW-0732">Signal</keyword>
<comment type="caution">
    <text evidence="4">The sequence shown here is derived from an EMBL/GenBank/DDBJ whole genome shotgun (WGS) entry which is preliminary data.</text>
</comment>
<feature type="region of interest" description="Disordered" evidence="2">
    <location>
        <begin position="50"/>
        <end position="71"/>
    </location>
</feature>
<accession>A0AAW4L0R2</accession>
<dbReference type="NCBIfam" id="TIGR01904">
    <property type="entry name" value="GSu_C4xC__C2xCH"/>
    <property type="match status" value="9"/>
</dbReference>
<dbReference type="PANTHER" id="PTHR35038">
    <property type="entry name" value="DISSIMILATORY SULFITE REDUCTASE SIRA"/>
    <property type="match status" value="1"/>
</dbReference>
<feature type="signal peptide" evidence="3">
    <location>
        <begin position="1"/>
        <end position="33"/>
    </location>
</feature>
<keyword evidence="5" id="KW-1185">Reference proteome</keyword>
<dbReference type="EMBL" id="JAHCVJ010000002">
    <property type="protein sequence ID" value="MBT0663737.1"/>
    <property type="molecule type" value="Genomic_DNA"/>
</dbReference>
<dbReference type="Proteomes" id="UP000811899">
    <property type="component" value="Unassembled WGS sequence"/>
</dbReference>
<dbReference type="InterPro" id="IPR036280">
    <property type="entry name" value="Multihaem_cyt_sf"/>
</dbReference>
<proteinExistence type="predicted"/>
<dbReference type="Pfam" id="PF09698">
    <property type="entry name" value="GSu_C4xC__C2xCH"/>
    <property type="match status" value="8"/>
</dbReference>
<reference evidence="4 5" key="1">
    <citation type="submission" date="2021-05" db="EMBL/GenBank/DDBJ databases">
        <title>The draft genome of Geobacter pelophilus DSM 12255.</title>
        <authorList>
            <person name="Xu Z."/>
            <person name="Masuda Y."/>
            <person name="Itoh H."/>
            <person name="Senoo K."/>
        </authorList>
    </citation>
    <scope>NUCLEOTIDE SEQUENCE [LARGE SCALE GENOMIC DNA]</scope>
    <source>
        <strain evidence="4 5">DSM 12255</strain>
    </source>
</reference>
<dbReference type="InterPro" id="IPR010176">
    <property type="entry name" value="C4xCH_C2xCH_motif_GEOSU"/>
</dbReference>
<dbReference type="GO" id="GO:0016491">
    <property type="term" value="F:oxidoreductase activity"/>
    <property type="evidence" value="ECO:0007669"/>
    <property type="project" value="TreeGrafter"/>
</dbReference>
<dbReference type="Gene3D" id="1.10.1130.10">
    <property type="entry name" value="Flavocytochrome C3, Chain A"/>
    <property type="match status" value="1"/>
</dbReference>
<dbReference type="SUPFAM" id="SSF48695">
    <property type="entry name" value="Multiheme cytochromes"/>
    <property type="match status" value="4"/>
</dbReference>
<organism evidence="4 5">
    <name type="scientific">Geoanaerobacter pelophilus</name>
    <dbReference type="NCBI Taxonomy" id="60036"/>
    <lineage>
        <taxon>Bacteria</taxon>
        <taxon>Pseudomonadati</taxon>
        <taxon>Thermodesulfobacteriota</taxon>
        <taxon>Desulfuromonadia</taxon>
        <taxon>Geobacterales</taxon>
        <taxon>Geobacteraceae</taxon>
        <taxon>Geoanaerobacter</taxon>
    </lineage>
</organism>